<dbReference type="SUPFAM" id="SSF46785">
    <property type="entry name" value="Winged helix' DNA-binding domain"/>
    <property type="match status" value="1"/>
</dbReference>
<keyword evidence="5" id="KW-0804">Transcription</keyword>
<dbReference type="Pfam" id="PF00155">
    <property type="entry name" value="Aminotran_1_2"/>
    <property type="match status" value="1"/>
</dbReference>
<dbReference type="PRINTS" id="PR00035">
    <property type="entry name" value="HTHGNTR"/>
</dbReference>
<dbReference type="InterPro" id="IPR051446">
    <property type="entry name" value="HTH_trans_reg/aminotransferase"/>
</dbReference>
<keyword evidence="3" id="KW-0805">Transcription regulation</keyword>
<dbReference type="EMBL" id="SNXS01000001">
    <property type="protein sequence ID" value="TDP74451.1"/>
    <property type="molecule type" value="Genomic_DNA"/>
</dbReference>
<comment type="caution">
    <text evidence="7">The sequence shown here is derived from an EMBL/GenBank/DDBJ whole genome shotgun (WGS) entry which is preliminary data.</text>
</comment>
<dbReference type="CDD" id="cd00609">
    <property type="entry name" value="AAT_like"/>
    <property type="match status" value="1"/>
</dbReference>
<comment type="similarity">
    <text evidence="1">In the C-terminal section; belongs to the class-I pyridoxal-phosphate-dependent aminotransferase family.</text>
</comment>
<evidence type="ECO:0000256" key="4">
    <source>
        <dbReference type="ARBA" id="ARBA00023125"/>
    </source>
</evidence>
<dbReference type="InterPro" id="IPR015421">
    <property type="entry name" value="PyrdxlP-dep_Trfase_major"/>
</dbReference>
<dbReference type="OrthoDB" id="9804020at2"/>
<dbReference type="Pfam" id="PF00392">
    <property type="entry name" value="GntR"/>
    <property type="match status" value="1"/>
</dbReference>
<dbReference type="Proteomes" id="UP000295361">
    <property type="component" value="Unassembled WGS sequence"/>
</dbReference>
<dbReference type="SMART" id="SM00345">
    <property type="entry name" value="HTH_GNTR"/>
    <property type="match status" value="1"/>
</dbReference>
<evidence type="ECO:0000313" key="7">
    <source>
        <dbReference type="EMBL" id="TDP74451.1"/>
    </source>
</evidence>
<dbReference type="GO" id="GO:0030170">
    <property type="term" value="F:pyridoxal phosphate binding"/>
    <property type="evidence" value="ECO:0007669"/>
    <property type="project" value="InterPro"/>
</dbReference>
<dbReference type="InterPro" id="IPR000524">
    <property type="entry name" value="Tscrpt_reg_HTH_GntR"/>
</dbReference>
<keyword evidence="2" id="KW-0663">Pyridoxal phosphate</keyword>
<dbReference type="GO" id="GO:0003677">
    <property type="term" value="F:DNA binding"/>
    <property type="evidence" value="ECO:0007669"/>
    <property type="project" value="UniProtKB-KW"/>
</dbReference>
<accession>A0A4R6QSY0</accession>
<proteinExistence type="inferred from homology"/>
<evidence type="ECO:0000259" key="6">
    <source>
        <dbReference type="PROSITE" id="PS50949"/>
    </source>
</evidence>
<dbReference type="PROSITE" id="PS50949">
    <property type="entry name" value="HTH_GNTR"/>
    <property type="match status" value="1"/>
</dbReference>
<dbReference type="CDD" id="cd07377">
    <property type="entry name" value="WHTH_GntR"/>
    <property type="match status" value="1"/>
</dbReference>
<dbReference type="InterPro" id="IPR036388">
    <property type="entry name" value="WH-like_DNA-bd_sf"/>
</dbReference>
<name>A0A4R6QSY0_9BURK</name>
<dbReference type="Gene3D" id="3.40.640.10">
    <property type="entry name" value="Type I PLP-dependent aspartate aminotransferase-like (Major domain)"/>
    <property type="match status" value="1"/>
</dbReference>
<keyword evidence="8" id="KW-1185">Reference proteome</keyword>
<evidence type="ECO:0000256" key="2">
    <source>
        <dbReference type="ARBA" id="ARBA00022898"/>
    </source>
</evidence>
<dbReference type="SUPFAM" id="SSF53383">
    <property type="entry name" value="PLP-dependent transferases"/>
    <property type="match status" value="1"/>
</dbReference>
<evidence type="ECO:0000256" key="1">
    <source>
        <dbReference type="ARBA" id="ARBA00005384"/>
    </source>
</evidence>
<organism evidence="7 8">
    <name type="scientific">Roseateles toxinivorans</name>
    <dbReference type="NCBI Taxonomy" id="270368"/>
    <lineage>
        <taxon>Bacteria</taxon>
        <taxon>Pseudomonadati</taxon>
        <taxon>Pseudomonadota</taxon>
        <taxon>Betaproteobacteria</taxon>
        <taxon>Burkholderiales</taxon>
        <taxon>Sphaerotilaceae</taxon>
        <taxon>Roseateles</taxon>
    </lineage>
</organism>
<keyword evidence="4" id="KW-0238">DNA-binding</keyword>
<evidence type="ECO:0000313" key="8">
    <source>
        <dbReference type="Proteomes" id="UP000295361"/>
    </source>
</evidence>
<dbReference type="AlphaFoldDB" id="A0A4R6QSY0"/>
<gene>
    <name evidence="7" type="ORF">DES47_101510</name>
</gene>
<sequence>MDARERPALNLDLTGLQLDRSLGLSEQIHAQLKARILQGRLAASLRLPTTRELAQALGVSRNTVVRAYEQLLSEACIESRPGAGTFVAPVQSKPSVIPGSVATPRGPDTALWSRLEAWLPNPSHGGPVRAFRHGVPAMDLFPFEVWSRLQARFWRHHQQQSLGYSDPAGDARLRELIATYLNSSRGLQCEASQVLVTTGSQQAISLCGLALLRPGDRVAVETPGYRAAAAALGLAGAELIGVPVDAQGLRVQALHSLGAFRLAYVTPSHQFPSGAVMSLQRRLDLLAWAQAQNAYVLEDDYDGEYRYSGAPLQPLASLDTQARVLYIGTFSKLMFPGLRLGYLVAPKAWLPVLAKLRSALDRHAPIADQVVMADFMAEGHFGQHVRRMRRVSRARRDALHGAWQRHLGARLPLPVTEAGLHACLPLDSLALEQSLADSALAHGVEVGRLSQIGANTAAPVRPGLMLGFAGVSPEAIAAAVATLARCWTPVLG</sequence>
<dbReference type="PANTHER" id="PTHR46577:SF1">
    <property type="entry name" value="HTH-TYPE TRANSCRIPTIONAL REGULATORY PROTEIN GABR"/>
    <property type="match status" value="1"/>
</dbReference>
<dbReference type="Gene3D" id="1.10.10.10">
    <property type="entry name" value="Winged helix-like DNA-binding domain superfamily/Winged helix DNA-binding domain"/>
    <property type="match status" value="1"/>
</dbReference>
<dbReference type="GO" id="GO:0003700">
    <property type="term" value="F:DNA-binding transcription factor activity"/>
    <property type="evidence" value="ECO:0007669"/>
    <property type="project" value="InterPro"/>
</dbReference>
<dbReference type="PANTHER" id="PTHR46577">
    <property type="entry name" value="HTH-TYPE TRANSCRIPTIONAL REGULATORY PROTEIN GABR"/>
    <property type="match status" value="1"/>
</dbReference>
<protein>
    <submittedName>
        <fullName evidence="7">GntR family transcriptional regulator</fullName>
    </submittedName>
</protein>
<feature type="domain" description="HTH gntR-type" evidence="6">
    <location>
        <begin position="22"/>
        <end position="90"/>
    </location>
</feature>
<evidence type="ECO:0000256" key="5">
    <source>
        <dbReference type="ARBA" id="ARBA00023163"/>
    </source>
</evidence>
<dbReference type="InterPro" id="IPR015424">
    <property type="entry name" value="PyrdxlP-dep_Trfase"/>
</dbReference>
<dbReference type="InterPro" id="IPR036390">
    <property type="entry name" value="WH_DNA-bd_sf"/>
</dbReference>
<evidence type="ECO:0000256" key="3">
    <source>
        <dbReference type="ARBA" id="ARBA00023015"/>
    </source>
</evidence>
<dbReference type="RefSeq" id="WP_133699074.1">
    <property type="nucleotide sequence ID" value="NZ_SNXS01000001.1"/>
</dbReference>
<dbReference type="InterPro" id="IPR004839">
    <property type="entry name" value="Aminotransferase_I/II_large"/>
</dbReference>
<dbReference type="InParanoid" id="A0A4R6QSY0"/>
<reference evidence="7 8" key="1">
    <citation type="submission" date="2019-03" db="EMBL/GenBank/DDBJ databases">
        <title>Genomic Encyclopedia of Type Strains, Phase IV (KMG-IV): sequencing the most valuable type-strain genomes for metagenomic binning, comparative biology and taxonomic classification.</title>
        <authorList>
            <person name="Goeker M."/>
        </authorList>
    </citation>
    <scope>NUCLEOTIDE SEQUENCE [LARGE SCALE GENOMIC DNA]</scope>
    <source>
        <strain evidence="7 8">DSM 16998</strain>
    </source>
</reference>